<dbReference type="Proteomes" id="UP000617355">
    <property type="component" value="Unassembled WGS sequence"/>
</dbReference>
<protein>
    <submittedName>
        <fullName evidence="2">Oxidoreductase</fullName>
    </submittedName>
</protein>
<dbReference type="Gene3D" id="3.90.420.10">
    <property type="entry name" value="Oxidoreductase, molybdopterin-binding domain"/>
    <property type="match status" value="1"/>
</dbReference>
<evidence type="ECO:0000313" key="3">
    <source>
        <dbReference type="Proteomes" id="UP000617355"/>
    </source>
</evidence>
<comment type="caution">
    <text evidence="2">The sequence shown here is derived from an EMBL/GenBank/DDBJ whole genome shotgun (WGS) entry which is preliminary data.</text>
</comment>
<dbReference type="SUPFAM" id="SSF56524">
    <property type="entry name" value="Oxidoreductase molybdopterin-binding domain"/>
    <property type="match status" value="1"/>
</dbReference>
<gene>
    <name evidence="2" type="ORF">GCM10011358_06700</name>
</gene>
<reference evidence="3" key="1">
    <citation type="journal article" date="2019" name="Int. J. Syst. Evol. Microbiol.">
        <title>The Global Catalogue of Microorganisms (GCM) 10K type strain sequencing project: providing services to taxonomists for standard genome sequencing and annotation.</title>
        <authorList>
            <consortium name="The Broad Institute Genomics Platform"/>
            <consortium name="The Broad Institute Genome Sequencing Center for Infectious Disease"/>
            <person name="Wu L."/>
            <person name="Ma J."/>
        </authorList>
    </citation>
    <scope>NUCLEOTIDE SEQUENCE [LARGE SCALE GENOMIC DNA]</scope>
    <source>
        <strain evidence="3">CGMCC 1.12922</strain>
    </source>
</reference>
<proteinExistence type="predicted"/>
<dbReference type="InterPro" id="IPR036374">
    <property type="entry name" value="OxRdtase_Mopterin-bd_sf"/>
</dbReference>
<keyword evidence="3" id="KW-1185">Reference proteome</keyword>
<sequence>MPVFAESSEDAKRPIILSVYGKPQAGAPGDVWHFDLDALKAIGTTTVQTTTIWTNGTHEFEGVSLAALLENVSADGSRLIARALNDYSVELPVSDAVEGGALVAFSLDGELMSVRDKGPLWIIYPYDDNPAYAHEVYYSRSIWQLREIQILE</sequence>
<dbReference type="Pfam" id="PF00174">
    <property type="entry name" value="Oxidored_molyb"/>
    <property type="match status" value="1"/>
</dbReference>
<organism evidence="2 3">
    <name type="scientific">Sinisalibacter lacisalsi</name>
    <dbReference type="NCBI Taxonomy" id="1526570"/>
    <lineage>
        <taxon>Bacteria</taxon>
        <taxon>Pseudomonadati</taxon>
        <taxon>Pseudomonadota</taxon>
        <taxon>Alphaproteobacteria</taxon>
        <taxon>Rhodobacterales</taxon>
        <taxon>Roseobacteraceae</taxon>
        <taxon>Sinisalibacter</taxon>
    </lineage>
</organism>
<evidence type="ECO:0000259" key="1">
    <source>
        <dbReference type="Pfam" id="PF00174"/>
    </source>
</evidence>
<evidence type="ECO:0000313" key="2">
    <source>
        <dbReference type="EMBL" id="GGD24906.1"/>
    </source>
</evidence>
<dbReference type="InterPro" id="IPR000572">
    <property type="entry name" value="OxRdtase_Mopterin-bd_dom"/>
</dbReference>
<feature type="domain" description="Oxidoreductase molybdopterin-binding" evidence="1">
    <location>
        <begin position="53"/>
        <end position="125"/>
    </location>
</feature>
<accession>A0ABQ1QFE8</accession>
<dbReference type="EMBL" id="BMGI01000001">
    <property type="protein sequence ID" value="GGD24906.1"/>
    <property type="molecule type" value="Genomic_DNA"/>
</dbReference>
<name>A0ABQ1QFE8_9RHOB</name>